<dbReference type="GO" id="GO:0016020">
    <property type="term" value="C:membrane"/>
    <property type="evidence" value="ECO:0007669"/>
    <property type="project" value="UniProtKB-SubCell"/>
</dbReference>
<feature type="transmembrane region" description="Helical" evidence="6">
    <location>
        <begin position="385"/>
        <end position="408"/>
    </location>
</feature>
<dbReference type="SUPFAM" id="SSF103473">
    <property type="entry name" value="MFS general substrate transporter"/>
    <property type="match status" value="1"/>
</dbReference>
<comment type="caution">
    <text evidence="8">The sequence shown here is derived from an EMBL/GenBank/DDBJ whole genome shotgun (WGS) entry which is preliminary data.</text>
</comment>
<proteinExistence type="inferred from homology"/>
<dbReference type="PANTHER" id="PTHR11654">
    <property type="entry name" value="OLIGOPEPTIDE TRANSPORTER-RELATED"/>
    <property type="match status" value="1"/>
</dbReference>
<evidence type="ECO:0000313" key="9">
    <source>
        <dbReference type="Proteomes" id="UP001459277"/>
    </source>
</evidence>
<evidence type="ECO:0000256" key="1">
    <source>
        <dbReference type="ARBA" id="ARBA00004141"/>
    </source>
</evidence>
<evidence type="ECO:0000256" key="5">
    <source>
        <dbReference type="ARBA" id="ARBA00023136"/>
    </source>
</evidence>
<evidence type="ECO:0000256" key="3">
    <source>
        <dbReference type="ARBA" id="ARBA00022692"/>
    </source>
</evidence>
<gene>
    <name evidence="8" type="ORF">SO802_028480</name>
</gene>
<feature type="transmembrane region" description="Helical" evidence="6">
    <location>
        <begin position="89"/>
        <end position="111"/>
    </location>
</feature>
<keyword evidence="5 6" id="KW-0472">Membrane</keyword>
<dbReference type="Pfam" id="PF00854">
    <property type="entry name" value="PTR2"/>
    <property type="match status" value="2"/>
</dbReference>
<keyword evidence="4 6" id="KW-1133">Transmembrane helix</keyword>
<evidence type="ECO:0000313" key="8">
    <source>
        <dbReference type="EMBL" id="KAK9988241.1"/>
    </source>
</evidence>
<dbReference type="Gene3D" id="1.20.1250.20">
    <property type="entry name" value="MFS general substrate transporter like domains"/>
    <property type="match status" value="1"/>
</dbReference>
<feature type="transmembrane region" description="Helical" evidence="6">
    <location>
        <begin position="117"/>
        <end position="137"/>
    </location>
</feature>
<evidence type="ECO:0000256" key="7">
    <source>
        <dbReference type="SAM" id="SignalP"/>
    </source>
</evidence>
<evidence type="ECO:0008006" key="10">
    <source>
        <dbReference type="Google" id="ProtNLM"/>
    </source>
</evidence>
<keyword evidence="3 6" id="KW-0812">Transmembrane</keyword>
<dbReference type="AlphaFoldDB" id="A0AAW2BSF9"/>
<keyword evidence="7" id="KW-0732">Signal</keyword>
<comment type="subcellular location">
    <subcellularLocation>
        <location evidence="1">Membrane</location>
        <topology evidence="1">Multi-pass membrane protein</topology>
    </subcellularLocation>
</comment>
<dbReference type="InterPro" id="IPR036259">
    <property type="entry name" value="MFS_trans_sf"/>
</dbReference>
<protein>
    <recommendedName>
        <fullName evidence="10">Protein NRT1/ PTR FAMILY 1.2-like</fullName>
    </recommendedName>
</protein>
<accession>A0AAW2BSF9</accession>
<feature type="chain" id="PRO_5043901260" description="Protein NRT1/ PTR FAMILY 1.2-like" evidence="7">
    <location>
        <begin position="17"/>
        <end position="427"/>
    </location>
</feature>
<dbReference type="Proteomes" id="UP001459277">
    <property type="component" value="Unassembled WGS sequence"/>
</dbReference>
<sequence>MSVLWLTAILQQATEARPPPCKHNKGGEECVSPSSAQLALLFSAFVFMSVGAGGIRPCSLAFGADQFNQLVQVDDLKVKKRSVKILQTFFNWYYVSVGISVMLAVTVMVYIQNAKGWVVSFGIPVVLMLFSSTMFFLGSDPLYIKMKAKSSLLTGFAQGIVATWRNRHLSLPVPPLESDGWYHHKASKLTAPTDNLRFLNKACIFRNPLKDLDSDGFAMDPWSPCTITQVEELKALIKVLPIWSTGIPVAVTLNQHTFVQNPTSLLRRLWNPEYDSNRGLLCSSSSSLAIKVHQKETWASLKERMGIGIAISCLATAVSAIVERKRRNEAIREGLSNYPADAVVMNMSAMWLVPQHCLTGIAEAFNFIGQIEFYYSQFPKTMSSIAMSLLAFGMGVESLIAGLIVSIVKNVTQIEGAGLMGVVRITR</sequence>
<feature type="signal peptide" evidence="7">
    <location>
        <begin position="1"/>
        <end position="16"/>
    </location>
</feature>
<evidence type="ECO:0000256" key="6">
    <source>
        <dbReference type="SAM" id="Phobius"/>
    </source>
</evidence>
<dbReference type="GO" id="GO:0022857">
    <property type="term" value="F:transmembrane transporter activity"/>
    <property type="evidence" value="ECO:0007669"/>
    <property type="project" value="InterPro"/>
</dbReference>
<reference evidence="8 9" key="1">
    <citation type="submission" date="2024-01" db="EMBL/GenBank/DDBJ databases">
        <title>A telomere-to-telomere, gap-free genome of sweet tea (Lithocarpus litseifolius).</title>
        <authorList>
            <person name="Zhou J."/>
        </authorList>
    </citation>
    <scope>NUCLEOTIDE SEQUENCE [LARGE SCALE GENOMIC DNA]</scope>
    <source>
        <strain evidence="8">Zhou-2022a</strain>
        <tissue evidence="8">Leaf</tissue>
    </source>
</reference>
<keyword evidence="9" id="KW-1185">Reference proteome</keyword>
<comment type="similarity">
    <text evidence="2">Belongs to the major facilitator superfamily. Proton-dependent oligopeptide transporter (POT/PTR) (TC 2.A.17) family.</text>
</comment>
<dbReference type="EMBL" id="JAZDWU010000010">
    <property type="protein sequence ID" value="KAK9988241.1"/>
    <property type="molecule type" value="Genomic_DNA"/>
</dbReference>
<feature type="transmembrane region" description="Helical" evidence="6">
    <location>
        <begin position="35"/>
        <end position="55"/>
    </location>
</feature>
<evidence type="ECO:0000256" key="2">
    <source>
        <dbReference type="ARBA" id="ARBA00005982"/>
    </source>
</evidence>
<name>A0AAW2BSF9_9ROSI</name>
<dbReference type="InterPro" id="IPR000109">
    <property type="entry name" value="POT_fam"/>
</dbReference>
<evidence type="ECO:0000256" key="4">
    <source>
        <dbReference type="ARBA" id="ARBA00022989"/>
    </source>
</evidence>
<organism evidence="8 9">
    <name type="scientific">Lithocarpus litseifolius</name>
    <dbReference type="NCBI Taxonomy" id="425828"/>
    <lineage>
        <taxon>Eukaryota</taxon>
        <taxon>Viridiplantae</taxon>
        <taxon>Streptophyta</taxon>
        <taxon>Embryophyta</taxon>
        <taxon>Tracheophyta</taxon>
        <taxon>Spermatophyta</taxon>
        <taxon>Magnoliopsida</taxon>
        <taxon>eudicotyledons</taxon>
        <taxon>Gunneridae</taxon>
        <taxon>Pentapetalae</taxon>
        <taxon>rosids</taxon>
        <taxon>fabids</taxon>
        <taxon>Fagales</taxon>
        <taxon>Fagaceae</taxon>
        <taxon>Lithocarpus</taxon>
    </lineage>
</organism>